<keyword evidence="6" id="KW-1185">Reference proteome</keyword>
<evidence type="ECO:0000313" key="6">
    <source>
        <dbReference type="Proteomes" id="UP001649230"/>
    </source>
</evidence>
<dbReference type="InterPro" id="IPR010982">
    <property type="entry name" value="Lambda_DNA-bd_dom_sf"/>
</dbReference>
<evidence type="ECO:0000256" key="1">
    <source>
        <dbReference type="ARBA" id="ARBA00023015"/>
    </source>
</evidence>
<name>A0ABY3SKE7_9BACL</name>
<dbReference type="InterPro" id="IPR046335">
    <property type="entry name" value="LacI/GalR-like_sensor"/>
</dbReference>
<dbReference type="PROSITE" id="PS50932">
    <property type="entry name" value="HTH_LACI_2"/>
    <property type="match status" value="1"/>
</dbReference>
<dbReference type="CDD" id="cd06267">
    <property type="entry name" value="PBP1_LacI_sugar_binding-like"/>
    <property type="match status" value="1"/>
</dbReference>
<dbReference type="EMBL" id="CP090978">
    <property type="protein sequence ID" value="UJF34337.1"/>
    <property type="molecule type" value="Genomic_DNA"/>
</dbReference>
<dbReference type="Proteomes" id="UP001649230">
    <property type="component" value="Chromosome"/>
</dbReference>
<keyword evidence="3" id="KW-0804">Transcription</keyword>
<proteinExistence type="predicted"/>
<dbReference type="Pfam" id="PF13377">
    <property type="entry name" value="Peripla_BP_3"/>
    <property type="match status" value="1"/>
</dbReference>
<dbReference type="SUPFAM" id="SSF53822">
    <property type="entry name" value="Periplasmic binding protein-like I"/>
    <property type="match status" value="1"/>
</dbReference>
<dbReference type="Gene3D" id="3.40.50.2300">
    <property type="match status" value="2"/>
</dbReference>
<gene>
    <name evidence="5" type="ORF">L0M14_03755</name>
</gene>
<keyword evidence="2" id="KW-0238">DNA-binding</keyword>
<dbReference type="CDD" id="cd01392">
    <property type="entry name" value="HTH_LacI"/>
    <property type="match status" value="1"/>
</dbReference>
<feature type="domain" description="HTH lacI-type" evidence="4">
    <location>
        <begin position="15"/>
        <end position="69"/>
    </location>
</feature>
<dbReference type="SMART" id="SM00354">
    <property type="entry name" value="HTH_LACI"/>
    <property type="match status" value="1"/>
</dbReference>
<dbReference type="InterPro" id="IPR028082">
    <property type="entry name" value="Peripla_BP_I"/>
</dbReference>
<dbReference type="PANTHER" id="PTHR30146:SF109">
    <property type="entry name" value="HTH-TYPE TRANSCRIPTIONAL REGULATOR GALS"/>
    <property type="match status" value="1"/>
</dbReference>
<dbReference type="SUPFAM" id="SSF47413">
    <property type="entry name" value="lambda repressor-like DNA-binding domains"/>
    <property type="match status" value="1"/>
</dbReference>
<dbReference type="PROSITE" id="PS00356">
    <property type="entry name" value="HTH_LACI_1"/>
    <property type="match status" value="1"/>
</dbReference>
<sequence>MKKQQERNKVPLMVRNIRDIARFAGVSVATVSKVINNYPNVSSKTKERVLQIIRDEQFIPNSTARGLVKGRSNTIGMFLTTGLSHPFLVNVLAGMESVLKEVGYDIIYLANSEWNSDYSLVRHCMSRNVEGVLIFGFQRHDFNFDEMLQSEIPSMFIDMDVIGPRAGYVTSDNVESMKTAVRYLQQLQHRKIAFVAGQLDSYVGKIRFEGYRQALMEAGLPYVSEYISIGDFTKESGYKAMKSFMELEVPPTAIICSSDMGAIGVIEAAGEAGISVPGDVSVVGFDDIEMSRHMYPKLTTIRQDFMTIGSQSILLLNKMIHTPNFPPPALIVPTELIVRDSCAVCKE</sequence>
<accession>A0ABY3SKE7</accession>
<dbReference type="PANTHER" id="PTHR30146">
    <property type="entry name" value="LACI-RELATED TRANSCRIPTIONAL REPRESSOR"/>
    <property type="match status" value="1"/>
</dbReference>
<dbReference type="InterPro" id="IPR000843">
    <property type="entry name" value="HTH_LacI"/>
</dbReference>
<protein>
    <submittedName>
        <fullName evidence="5">LacI family transcriptional regulator</fullName>
    </submittedName>
</protein>
<evidence type="ECO:0000259" key="4">
    <source>
        <dbReference type="PROSITE" id="PS50932"/>
    </source>
</evidence>
<dbReference type="Gene3D" id="1.10.260.40">
    <property type="entry name" value="lambda repressor-like DNA-binding domains"/>
    <property type="match status" value="1"/>
</dbReference>
<keyword evidence="1" id="KW-0805">Transcription regulation</keyword>
<dbReference type="PRINTS" id="PR00036">
    <property type="entry name" value="HTHLACI"/>
</dbReference>
<evidence type="ECO:0000256" key="3">
    <source>
        <dbReference type="ARBA" id="ARBA00023163"/>
    </source>
</evidence>
<dbReference type="RefSeq" id="WP_235120911.1">
    <property type="nucleotide sequence ID" value="NZ_CP090978.1"/>
</dbReference>
<evidence type="ECO:0000256" key="2">
    <source>
        <dbReference type="ARBA" id="ARBA00023125"/>
    </source>
</evidence>
<dbReference type="Pfam" id="PF00356">
    <property type="entry name" value="LacI"/>
    <property type="match status" value="1"/>
</dbReference>
<organism evidence="5 6">
    <name type="scientific">Paenibacillus hexagrammi</name>
    <dbReference type="NCBI Taxonomy" id="2908839"/>
    <lineage>
        <taxon>Bacteria</taxon>
        <taxon>Bacillati</taxon>
        <taxon>Bacillota</taxon>
        <taxon>Bacilli</taxon>
        <taxon>Bacillales</taxon>
        <taxon>Paenibacillaceae</taxon>
        <taxon>Paenibacillus</taxon>
    </lineage>
</organism>
<reference evidence="5 6" key="1">
    <citation type="journal article" date="2024" name="Int. J. Syst. Evol. Microbiol.">
        <title>Paenibacillus hexagrammi sp. nov., a novel bacterium isolated from the gut content of Hexagrammos agrammus.</title>
        <authorList>
            <person name="Jung H.K."/>
            <person name="Kim D.G."/>
            <person name="Zin H."/>
            <person name="Park J."/>
            <person name="Jung H."/>
            <person name="Kim Y.O."/>
            <person name="Kong H.J."/>
            <person name="Kim J.W."/>
            <person name="Kim Y.S."/>
        </authorList>
    </citation>
    <scope>NUCLEOTIDE SEQUENCE [LARGE SCALE GENOMIC DNA]</scope>
    <source>
        <strain evidence="5 6">YPD9-1</strain>
    </source>
</reference>
<evidence type="ECO:0000313" key="5">
    <source>
        <dbReference type="EMBL" id="UJF34337.1"/>
    </source>
</evidence>